<feature type="region of interest" description="Disordered" evidence="1">
    <location>
        <begin position="71"/>
        <end position="101"/>
    </location>
</feature>
<dbReference type="Proteomes" id="UP000501090">
    <property type="component" value="Chromosome"/>
</dbReference>
<keyword evidence="2" id="KW-0812">Transmembrane</keyword>
<dbReference type="InterPro" id="IPR021457">
    <property type="entry name" value="DUF3108"/>
</dbReference>
<reference evidence="3 4" key="1">
    <citation type="submission" date="2018-04" db="EMBL/GenBank/DDBJ databases">
        <title>Polynucleobacter sp. UK-Long2-W17 genome.</title>
        <authorList>
            <person name="Hahn M.W."/>
        </authorList>
    </citation>
    <scope>NUCLEOTIDE SEQUENCE [LARGE SCALE GENOMIC DNA]</scope>
    <source>
        <strain evidence="3 4">UK-Long2-W17</strain>
    </source>
</reference>
<name>A0A6M9PNT3_9BURK</name>
<keyword evidence="4" id="KW-1185">Reference proteome</keyword>
<evidence type="ECO:0000313" key="3">
    <source>
        <dbReference type="EMBL" id="QKM60545.1"/>
    </source>
</evidence>
<keyword evidence="2" id="KW-1133">Transmembrane helix</keyword>
<evidence type="ECO:0008006" key="5">
    <source>
        <dbReference type="Google" id="ProtNLM"/>
    </source>
</evidence>
<accession>A0A6M9PNT3</accession>
<dbReference type="RefSeq" id="WP_173960307.1">
    <property type="nucleotide sequence ID" value="NZ_CBCSCC010000002.1"/>
</dbReference>
<evidence type="ECO:0000256" key="1">
    <source>
        <dbReference type="SAM" id="MobiDB-lite"/>
    </source>
</evidence>
<dbReference type="Pfam" id="PF11306">
    <property type="entry name" value="DUF3108"/>
    <property type="match status" value="1"/>
</dbReference>
<keyword evidence="2" id="KW-0472">Membrane</keyword>
<protein>
    <recommendedName>
        <fullName evidence="5">DUF3108 domain-containing protein</fullName>
    </recommendedName>
</protein>
<organism evidence="3 4">
    <name type="scientific">Polynucleobacter arcticus</name>
    <dbReference type="NCBI Taxonomy" id="1743165"/>
    <lineage>
        <taxon>Bacteria</taxon>
        <taxon>Pseudomonadati</taxon>
        <taxon>Pseudomonadota</taxon>
        <taxon>Betaproteobacteria</taxon>
        <taxon>Burkholderiales</taxon>
        <taxon>Burkholderiaceae</taxon>
        <taxon>Polynucleobacter</taxon>
    </lineage>
</organism>
<feature type="transmembrane region" description="Helical" evidence="2">
    <location>
        <begin position="16"/>
        <end position="40"/>
    </location>
</feature>
<proteinExistence type="predicted"/>
<evidence type="ECO:0000313" key="4">
    <source>
        <dbReference type="Proteomes" id="UP000501090"/>
    </source>
</evidence>
<evidence type="ECO:0000256" key="2">
    <source>
        <dbReference type="SAM" id="Phobius"/>
    </source>
</evidence>
<gene>
    <name evidence="3" type="ORF">DN92_05510</name>
</gene>
<dbReference type="EMBL" id="CP028940">
    <property type="protein sequence ID" value="QKM60545.1"/>
    <property type="molecule type" value="Genomic_DNA"/>
</dbReference>
<dbReference type="KEGG" id="pard:DN92_05510"/>
<dbReference type="AlphaFoldDB" id="A0A6M9PNT3"/>
<sequence length="336" mass="37709">MDASGKFIQFIRRRSLWILVAAIVISVFGHLIVFFGLPFFSLGSAPPIPEDLIIKTELRVEPLKKILLTSAPKKKAQPKTSSSISADPLPDSNGEGVGKSGALGNQSGQAFRLPESGTFYFDAYLDGQILQTAQLDWITEGNNYRLYINIPYAVVGPFVFESRGSVDAYGIAPSIYWTQRGTKPPRFSRFDRDQNGAGKMYFSEKPEFTPDLLPGTQDRFSLMFQLASLLNGSDQIDEAGSIRGIPVVDYDTLEMWQFKSYGEKDSEDIPSLGKSVNRHYALMQRESSPYKRQVDIWLAKDLDWLPGRMRSLESNGRVLELVFKQRAPVDKAKLFN</sequence>